<gene>
    <name evidence="12" type="ORF">OZSIB_2889</name>
</gene>
<dbReference type="SUPFAM" id="SSF53335">
    <property type="entry name" value="S-adenosyl-L-methionine-dependent methyltransferases"/>
    <property type="match status" value="1"/>
</dbReference>
<protein>
    <recommendedName>
        <fullName evidence="1">site-specific DNA-methyltransferase (adenine-specific)</fullName>
        <ecNumber evidence="1">2.1.1.72</ecNumber>
    </recommendedName>
</protein>
<dbReference type="InterPro" id="IPR025931">
    <property type="entry name" value="TaqI_C"/>
</dbReference>
<feature type="domain" description="Type II methyltransferase M.TaqI-like" evidence="10">
    <location>
        <begin position="257"/>
        <end position="347"/>
    </location>
</feature>
<evidence type="ECO:0000259" key="11">
    <source>
        <dbReference type="Pfam" id="PF12950"/>
    </source>
</evidence>
<keyword evidence="2" id="KW-0489">Methyltransferase</keyword>
<evidence type="ECO:0000256" key="3">
    <source>
        <dbReference type="ARBA" id="ARBA00022679"/>
    </source>
</evidence>
<dbReference type="PROSITE" id="PS00092">
    <property type="entry name" value="N6_MTASE"/>
    <property type="match status" value="1"/>
</dbReference>
<dbReference type="Gene3D" id="3.40.50.150">
    <property type="entry name" value="Vaccinia Virus protein VP39"/>
    <property type="match status" value="1"/>
</dbReference>
<accession>A0A367ZR97</accession>
<keyword evidence="5" id="KW-0680">Restriction system</keyword>
<dbReference type="EC" id="2.1.1.72" evidence="1"/>
<feature type="region of interest" description="Disordered" evidence="8">
    <location>
        <begin position="215"/>
        <end position="257"/>
    </location>
</feature>
<dbReference type="InterPro" id="IPR002052">
    <property type="entry name" value="DNA_methylase_N6_adenine_CS"/>
</dbReference>
<dbReference type="EMBL" id="QOQW01000005">
    <property type="protein sequence ID" value="RCK80576.1"/>
    <property type="molecule type" value="Genomic_DNA"/>
</dbReference>
<evidence type="ECO:0000256" key="7">
    <source>
        <dbReference type="ARBA" id="ARBA00047942"/>
    </source>
</evidence>
<dbReference type="InterPro" id="IPR029063">
    <property type="entry name" value="SAM-dependent_MTases_sf"/>
</dbReference>
<feature type="region of interest" description="Disordered" evidence="8">
    <location>
        <begin position="72"/>
        <end position="93"/>
    </location>
</feature>
<evidence type="ECO:0000256" key="6">
    <source>
        <dbReference type="ARBA" id="ARBA00023125"/>
    </source>
</evidence>
<dbReference type="AlphaFoldDB" id="A0A367ZR97"/>
<comment type="catalytic activity">
    <reaction evidence="7">
        <text>a 2'-deoxyadenosine in DNA + S-adenosyl-L-methionine = an N(6)-methyl-2'-deoxyadenosine in DNA + S-adenosyl-L-homocysteine + H(+)</text>
        <dbReference type="Rhea" id="RHEA:15197"/>
        <dbReference type="Rhea" id="RHEA-COMP:12418"/>
        <dbReference type="Rhea" id="RHEA-COMP:12419"/>
        <dbReference type="ChEBI" id="CHEBI:15378"/>
        <dbReference type="ChEBI" id="CHEBI:57856"/>
        <dbReference type="ChEBI" id="CHEBI:59789"/>
        <dbReference type="ChEBI" id="CHEBI:90615"/>
        <dbReference type="ChEBI" id="CHEBI:90616"/>
        <dbReference type="EC" id="2.1.1.72"/>
    </reaction>
</comment>
<organism evidence="12 13">
    <name type="scientific">Candidatus Ozemobacter sibiricus</name>
    <dbReference type="NCBI Taxonomy" id="2268124"/>
    <lineage>
        <taxon>Bacteria</taxon>
        <taxon>Candidatus Ozemobacteria</taxon>
        <taxon>Candidatus Ozemobacterales</taxon>
        <taxon>Candidatus Ozemobacteraceae</taxon>
        <taxon>Candidatus Ozemobacter</taxon>
    </lineage>
</organism>
<reference evidence="12 13" key="1">
    <citation type="submission" date="2018-05" db="EMBL/GenBank/DDBJ databases">
        <title>A metagenomic window into the 2 km-deep terrestrial subsurface aquifer revealed taxonomically and functionally diverse microbial community comprising novel uncultured bacterial lineages.</title>
        <authorList>
            <person name="Kadnikov V.V."/>
            <person name="Mardanov A.V."/>
            <person name="Beletsky A.V."/>
            <person name="Banks D."/>
            <person name="Pimenov N.V."/>
            <person name="Frank Y.A."/>
            <person name="Karnachuk O.V."/>
            <person name="Ravin N.V."/>
        </authorList>
    </citation>
    <scope>NUCLEOTIDE SEQUENCE [LARGE SCALE GENOMIC DNA]</scope>
    <source>
        <strain evidence="12">BY5</strain>
    </source>
</reference>
<dbReference type="GO" id="GO:0032259">
    <property type="term" value="P:methylation"/>
    <property type="evidence" value="ECO:0007669"/>
    <property type="project" value="UniProtKB-KW"/>
</dbReference>
<evidence type="ECO:0000313" key="12">
    <source>
        <dbReference type="EMBL" id="RCK80576.1"/>
    </source>
</evidence>
<dbReference type="Pfam" id="PF07669">
    <property type="entry name" value="Eco57I"/>
    <property type="match status" value="1"/>
</dbReference>
<evidence type="ECO:0000313" key="13">
    <source>
        <dbReference type="Proteomes" id="UP000252355"/>
    </source>
</evidence>
<dbReference type="InterPro" id="IPR003356">
    <property type="entry name" value="DNA_methylase_A-5"/>
</dbReference>
<dbReference type="SUPFAM" id="SSF116734">
    <property type="entry name" value="DNA methylase specificity domain"/>
    <property type="match status" value="1"/>
</dbReference>
<evidence type="ECO:0000259" key="10">
    <source>
        <dbReference type="Pfam" id="PF07669"/>
    </source>
</evidence>
<evidence type="ECO:0000256" key="4">
    <source>
        <dbReference type="ARBA" id="ARBA00022691"/>
    </source>
</evidence>
<feature type="domain" description="TaqI-like C-terminal specificity" evidence="11">
    <location>
        <begin position="466"/>
        <end position="581"/>
    </location>
</feature>
<dbReference type="Gene3D" id="3.90.220.10">
    <property type="entry name" value="Adenine-n6-DNA-methyltransferase Taqi, Chain A, domain 2"/>
    <property type="match status" value="1"/>
</dbReference>
<name>A0A367ZR97_9BACT</name>
<evidence type="ECO:0000256" key="1">
    <source>
        <dbReference type="ARBA" id="ARBA00011900"/>
    </source>
</evidence>
<sequence length="647" mass="69875">MRLHEWFAAWMTRLTGRPCRGTPREVLRDLGGPVDRYPWLAGVEDSLYPVKLSPGPQTGGCSTSLAVAGQESAGAGAESAAGPDPLALPDLERRGRGARRARGQFYTPEDLVRRVLRLTGLPPAEGEVLDPACGDGAWLVPVAEAWREAGVARPLERIWGCDLDAEALLICLARLLAVAPAGGWPHLEQRDFLLDPPSLVVPGADFEALAAESTGVGRRRGGGGAEAERCQKAGRAGKGGRHESTGGGGAADTSNDPDMGRFGGFAAVIGNPPYRVNLDPTLRAALSARFSTAEGEKDLYTFFLEGGVRALRPGGTLVMLTSHTYLVNHQCAKIREFLFRRHSPQDLFLLPARFFPQAPGVLPVVLAVRAGEAPSSSMRLHGQYDPERGWEWTRLVDPATLCRPEGIRLALVPPAMREVFARMEAGNPSLGEVARVGVGIQESLVREKGRVSKFVHQTARSSEDVPVLRGREVQPFKIVWEGLYLRYGPHLSYAGDAAVFQGEKILYQNIRHESLPVRLVAALDRQGFFPKNSLSYIARPVVPFTLEYLVGLLNSTLVNAWFAGHFFSFHVTVGQVRRIPIPIADRERRARVESVAREIAGTPGAGVPAPVQAALDEAVAACYLGPGRHSGLLDEAKKLLAQIAGVC</sequence>
<dbReference type="GO" id="GO:0003677">
    <property type="term" value="F:DNA binding"/>
    <property type="evidence" value="ECO:0007669"/>
    <property type="project" value="UniProtKB-KW"/>
</dbReference>
<feature type="domain" description="DNA methylase adenine-specific" evidence="9">
    <location>
        <begin position="100"/>
        <end position="172"/>
    </location>
</feature>
<dbReference type="GO" id="GO:0009007">
    <property type="term" value="F:site-specific DNA-methyltransferase (adenine-specific) activity"/>
    <property type="evidence" value="ECO:0007669"/>
    <property type="project" value="UniProtKB-EC"/>
</dbReference>
<dbReference type="PRINTS" id="PR00507">
    <property type="entry name" value="N12N6MTFRASE"/>
</dbReference>
<evidence type="ECO:0000259" key="9">
    <source>
        <dbReference type="Pfam" id="PF02384"/>
    </source>
</evidence>
<dbReference type="InterPro" id="IPR050953">
    <property type="entry name" value="N4_N6_ade-DNA_methylase"/>
</dbReference>
<evidence type="ECO:0000256" key="8">
    <source>
        <dbReference type="SAM" id="MobiDB-lite"/>
    </source>
</evidence>
<dbReference type="InterPro" id="IPR023135">
    <property type="entry name" value="N6_DNA_MeTrfase_TaqI_C"/>
</dbReference>
<keyword evidence="4" id="KW-0949">S-adenosyl-L-methionine</keyword>
<keyword evidence="6" id="KW-0238">DNA-binding</keyword>
<evidence type="ECO:0000256" key="5">
    <source>
        <dbReference type="ARBA" id="ARBA00022747"/>
    </source>
</evidence>
<dbReference type="Proteomes" id="UP000252355">
    <property type="component" value="Unassembled WGS sequence"/>
</dbReference>
<proteinExistence type="predicted"/>
<dbReference type="GO" id="GO:0009307">
    <property type="term" value="P:DNA restriction-modification system"/>
    <property type="evidence" value="ECO:0007669"/>
    <property type="project" value="UniProtKB-KW"/>
</dbReference>
<keyword evidence="3" id="KW-0808">Transferase</keyword>
<dbReference type="PANTHER" id="PTHR33841:SF1">
    <property type="entry name" value="DNA METHYLTRANSFERASE A"/>
    <property type="match status" value="1"/>
</dbReference>
<dbReference type="Pfam" id="PF12950">
    <property type="entry name" value="TaqI_C"/>
    <property type="match status" value="1"/>
</dbReference>
<dbReference type="InterPro" id="IPR011639">
    <property type="entry name" value="MethylTrfase_TaqI-like_dom"/>
</dbReference>
<comment type="caution">
    <text evidence="12">The sequence shown here is derived from an EMBL/GenBank/DDBJ whole genome shotgun (WGS) entry which is preliminary data.</text>
</comment>
<dbReference type="PANTHER" id="PTHR33841">
    <property type="entry name" value="DNA METHYLTRANSFERASE YEEA-RELATED"/>
    <property type="match status" value="1"/>
</dbReference>
<dbReference type="Pfam" id="PF02384">
    <property type="entry name" value="N6_Mtase"/>
    <property type="match status" value="1"/>
</dbReference>
<evidence type="ECO:0000256" key="2">
    <source>
        <dbReference type="ARBA" id="ARBA00022603"/>
    </source>
</evidence>
<feature type="compositionally biased region" description="Low complexity" evidence="8">
    <location>
        <begin position="72"/>
        <end position="82"/>
    </location>
</feature>